<evidence type="ECO:0000256" key="2">
    <source>
        <dbReference type="ARBA" id="ARBA00016337"/>
    </source>
</evidence>
<dbReference type="AlphaFoldDB" id="A0A419T436"/>
<feature type="binding site" evidence="11">
    <location>
        <position position="288"/>
    </location>
    <ligand>
        <name>Mg(2+)</name>
        <dbReference type="ChEBI" id="CHEBI:18420"/>
    </ligand>
</feature>
<keyword evidence="12" id="KW-0997">Cell inner membrane</keyword>
<keyword evidence="4 10" id="KW-0808">Transferase</keyword>
<feature type="binding site" evidence="11">
    <location>
        <position position="170"/>
    </location>
    <ligand>
        <name>Mg(2+)</name>
        <dbReference type="ChEBI" id="CHEBI:18420"/>
    </ligand>
</feature>
<dbReference type="GO" id="GO:0005886">
    <property type="term" value="C:plasma membrane"/>
    <property type="evidence" value="ECO:0007669"/>
    <property type="project" value="UniProtKB-SubCell"/>
</dbReference>
<evidence type="ECO:0000256" key="9">
    <source>
        <dbReference type="ARBA" id="ARBA00048540"/>
    </source>
</evidence>
<keyword evidence="12" id="KW-0472">Membrane</keyword>
<keyword evidence="7 10" id="KW-0460">Magnesium</keyword>
<dbReference type="Gene3D" id="3.10.520.10">
    <property type="entry name" value="ApbE-like domains"/>
    <property type="match status" value="1"/>
</dbReference>
<organism evidence="13 14">
    <name type="scientific">Lacrimispora algidixylanolytica</name>
    <dbReference type="NCBI Taxonomy" id="94868"/>
    <lineage>
        <taxon>Bacteria</taxon>
        <taxon>Bacillati</taxon>
        <taxon>Bacillota</taxon>
        <taxon>Clostridia</taxon>
        <taxon>Lachnospirales</taxon>
        <taxon>Lachnospiraceae</taxon>
        <taxon>Lacrimispora</taxon>
    </lineage>
</organism>
<dbReference type="PIRSF" id="PIRSF006268">
    <property type="entry name" value="ApbE"/>
    <property type="match status" value="1"/>
</dbReference>
<evidence type="ECO:0000313" key="14">
    <source>
        <dbReference type="Proteomes" id="UP000284277"/>
    </source>
</evidence>
<evidence type="ECO:0000256" key="3">
    <source>
        <dbReference type="ARBA" id="ARBA00022630"/>
    </source>
</evidence>
<proteinExistence type="inferred from homology"/>
<evidence type="ECO:0000256" key="8">
    <source>
        <dbReference type="ARBA" id="ARBA00031306"/>
    </source>
</evidence>
<dbReference type="EMBL" id="MCIA01000013">
    <property type="protein sequence ID" value="RKD32186.1"/>
    <property type="molecule type" value="Genomic_DNA"/>
</dbReference>
<evidence type="ECO:0000256" key="4">
    <source>
        <dbReference type="ARBA" id="ARBA00022679"/>
    </source>
</evidence>
<comment type="similarity">
    <text evidence="10 12">Belongs to the ApbE family.</text>
</comment>
<dbReference type="InterPro" id="IPR024932">
    <property type="entry name" value="ApbE"/>
</dbReference>
<evidence type="ECO:0000256" key="12">
    <source>
        <dbReference type="RuleBase" id="RU363002"/>
    </source>
</evidence>
<evidence type="ECO:0000313" key="13">
    <source>
        <dbReference type="EMBL" id="RKD32186.1"/>
    </source>
</evidence>
<accession>A0A419T436</accession>
<keyword evidence="6 10" id="KW-0274">FAD</keyword>
<keyword evidence="12" id="KW-0449">Lipoprotein</keyword>
<dbReference type="PANTHER" id="PTHR30040">
    <property type="entry name" value="THIAMINE BIOSYNTHESIS LIPOPROTEIN APBE"/>
    <property type="match status" value="1"/>
</dbReference>
<evidence type="ECO:0000256" key="5">
    <source>
        <dbReference type="ARBA" id="ARBA00022723"/>
    </source>
</evidence>
<reference evidence="13 14" key="1">
    <citation type="submission" date="2016-08" db="EMBL/GenBank/DDBJ databases">
        <title>A new outlook on sporulation: Clostridium algidixylanolyticum.</title>
        <authorList>
            <person name="Poppleton D.I."/>
            <person name="Gribaldo S."/>
        </authorList>
    </citation>
    <scope>NUCLEOTIDE SEQUENCE [LARGE SCALE GENOMIC DNA]</scope>
    <source>
        <strain evidence="13 14">SPL73</strain>
    </source>
</reference>
<gene>
    <name evidence="13" type="ORF">BET01_18030</name>
</gene>
<dbReference type="InterPro" id="IPR003374">
    <property type="entry name" value="ApbE-like_sf"/>
</dbReference>
<keyword evidence="14" id="KW-1185">Reference proteome</keyword>
<sequence>MIKGKMLLFIAVMAALVLSGCNRKIEPISKSGFLLNTYVTVTIYDKDDPKILEGCLELCRSYENILSKTLEGSEVYKLNHRPSNQQTMTVSDDLKNLITRAEYLSKLSNGGFDITIEPLSSLWNFTSQNPVIPSEEEIKKDVKKVDYRNLKLEENSLTFLSPDTTLDFGAIAKGYIADRLKDYLLEQGVKSAIINLGGNVLCVGEKPDGTPFKVGLQKPFADRNETIETLNIKDMSVVSSGVYERHFIKDGVNYHHLLDPKTGYPFHNGLVSVTIITKISGDADGLTTACFSQGLEGGLKLINSLDGVYGIFITDDYEVYYSDGAKEFLEVKP</sequence>
<keyword evidence="3 10" id="KW-0285">Flavoprotein</keyword>
<comment type="catalytic activity">
    <reaction evidence="9 10 12">
        <text>L-threonyl-[protein] + FAD = FMN-L-threonyl-[protein] + AMP + H(+)</text>
        <dbReference type="Rhea" id="RHEA:36847"/>
        <dbReference type="Rhea" id="RHEA-COMP:11060"/>
        <dbReference type="Rhea" id="RHEA-COMP:11061"/>
        <dbReference type="ChEBI" id="CHEBI:15378"/>
        <dbReference type="ChEBI" id="CHEBI:30013"/>
        <dbReference type="ChEBI" id="CHEBI:57692"/>
        <dbReference type="ChEBI" id="CHEBI:74257"/>
        <dbReference type="ChEBI" id="CHEBI:456215"/>
        <dbReference type="EC" id="2.7.1.180"/>
    </reaction>
</comment>
<evidence type="ECO:0000256" key="6">
    <source>
        <dbReference type="ARBA" id="ARBA00022827"/>
    </source>
</evidence>
<dbReference type="OrthoDB" id="9778595at2"/>
<evidence type="ECO:0000256" key="7">
    <source>
        <dbReference type="ARBA" id="ARBA00022842"/>
    </source>
</evidence>
<dbReference type="Pfam" id="PF02424">
    <property type="entry name" value="ApbE"/>
    <property type="match status" value="1"/>
</dbReference>
<dbReference type="PANTHER" id="PTHR30040:SF2">
    <property type="entry name" value="FAD:PROTEIN FMN TRANSFERASE"/>
    <property type="match status" value="1"/>
</dbReference>
<keyword evidence="5 10" id="KW-0479">Metal-binding</keyword>
<evidence type="ECO:0000256" key="10">
    <source>
        <dbReference type="PIRNR" id="PIRNR006268"/>
    </source>
</evidence>
<dbReference type="GO" id="GO:0046872">
    <property type="term" value="F:metal ion binding"/>
    <property type="evidence" value="ECO:0007669"/>
    <property type="project" value="UniProtKB-UniRule"/>
</dbReference>
<dbReference type="SUPFAM" id="SSF143631">
    <property type="entry name" value="ApbE-like"/>
    <property type="match status" value="1"/>
</dbReference>
<dbReference type="EC" id="2.7.1.180" evidence="1 10"/>
<protein>
    <recommendedName>
        <fullName evidence="2 10">FAD:protein FMN transferase</fullName>
        <ecNumber evidence="1 10">2.7.1.180</ecNumber>
    </recommendedName>
    <alternativeName>
        <fullName evidence="8 10">Flavin transferase</fullName>
    </alternativeName>
</protein>
<dbReference type="GO" id="GO:0016740">
    <property type="term" value="F:transferase activity"/>
    <property type="evidence" value="ECO:0007669"/>
    <property type="project" value="UniProtKB-UniRule"/>
</dbReference>
<name>A0A419T436_9FIRM</name>
<comment type="subcellular location">
    <subcellularLocation>
        <location evidence="12">Cell inner membrane</location>
        <topology evidence="12">Lipid-anchor</topology>
        <orientation evidence="12">Periplasmic side</orientation>
    </subcellularLocation>
</comment>
<comment type="function">
    <text evidence="12">Flavin transferase that catalyzes the transfer of the FMN moiety of FAD and its covalent binding to the hydroxyl group of a threonine residue in a target flavoprotein.</text>
</comment>
<comment type="caution">
    <text evidence="13">The sequence shown here is derived from an EMBL/GenBank/DDBJ whole genome shotgun (WGS) entry which is preliminary data.</text>
</comment>
<evidence type="ECO:0000256" key="1">
    <source>
        <dbReference type="ARBA" id="ARBA00011955"/>
    </source>
</evidence>
<dbReference type="PROSITE" id="PS51257">
    <property type="entry name" value="PROKAR_LIPOPROTEIN"/>
    <property type="match status" value="1"/>
</dbReference>
<feature type="binding site" evidence="11">
    <location>
        <position position="284"/>
    </location>
    <ligand>
        <name>Mg(2+)</name>
        <dbReference type="ChEBI" id="CHEBI:18420"/>
    </ligand>
</feature>
<dbReference type="Proteomes" id="UP000284277">
    <property type="component" value="Unassembled WGS sequence"/>
</dbReference>
<comment type="cofactor">
    <cofactor evidence="11">
        <name>Mg(2+)</name>
        <dbReference type="ChEBI" id="CHEBI:18420"/>
    </cofactor>
    <cofactor evidence="11">
        <name>Mn(2+)</name>
        <dbReference type="ChEBI" id="CHEBI:29035"/>
    </cofactor>
    <text evidence="11">Magnesium. Can also use manganese.</text>
</comment>
<evidence type="ECO:0000256" key="11">
    <source>
        <dbReference type="PIRSR" id="PIRSR006268-2"/>
    </source>
</evidence>
<keyword evidence="12" id="KW-1003">Cell membrane</keyword>